<gene>
    <name evidence="2" type="ORF">Sangu_3005400</name>
</gene>
<protein>
    <submittedName>
        <fullName evidence="2">Retrovirus-related Pol polyprotein from transposon TNT 1-94</fullName>
    </submittedName>
</protein>
<comment type="caution">
    <text evidence="2">The sequence shown here is derived from an EMBL/GenBank/DDBJ whole genome shotgun (WGS) entry which is preliminary data.</text>
</comment>
<feature type="region of interest" description="Disordered" evidence="1">
    <location>
        <begin position="86"/>
        <end position="106"/>
    </location>
</feature>
<reference evidence="2" key="2">
    <citation type="journal article" date="2024" name="Plant">
        <title>Genomic evolution and insights into agronomic trait innovations of Sesamum species.</title>
        <authorList>
            <person name="Miao H."/>
            <person name="Wang L."/>
            <person name="Qu L."/>
            <person name="Liu H."/>
            <person name="Sun Y."/>
            <person name="Le M."/>
            <person name="Wang Q."/>
            <person name="Wei S."/>
            <person name="Zheng Y."/>
            <person name="Lin W."/>
            <person name="Duan Y."/>
            <person name="Cao H."/>
            <person name="Xiong S."/>
            <person name="Wang X."/>
            <person name="Wei L."/>
            <person name="Li C."/>
            <person name="Ma Q."/>
            <person name="Ju M."/>
            <person name="Zhao R."/>
            <person name="Li G."/>
            <person name="Mu C."/>
            <person name="Tian Q."/>
            <person name="Mei H."/>
            <person name="Zhang T."/>
            <person name="Gao T."/>
            <person name="Zhang H."/>
        </authorList>
    </citation>
    <scope>NUCLEOTIDE SEQUENCE</scope>
    <source>
        <strain evidence="2">G01</strain>
    </source>
</reference>
<dbReference type="InterPro" id="IPR036397">
    <property type="entry name" value="RNaseH_sf"/>
</dbReference>
<proteinExistence type="predicted"/>
<evidence type="ECO:0000313" key="2">
    <source>
        <dbReference type="EMBL" id="KAL0307897.1"/>
    </source>
</evidence>
<accession>A0AAW2KPG4</accession>
<dbReference type="GO" id="GO:0008270">
    <property type="term" value="F:zinc ion binding"/>
    <property type="evidence" value="ECO:0007669"/>
    <property type="project" value="InterPro"/>
</dbReference>
<dbReference type="Gene3D" id="3.30.420.10">
    <property type="entry name" value="Ribonuclease H-like superfamily/Ribonuclease H"/>
    <property type="match status" value="1"/>
</dbReference>
<dbReference type="InterPro" id="IPR039537">
    <property type="entry name" value="Retrotran_Ty1/copia-like"/>
</dbReference>
<dbReference type="PANTHER" id="PTHR42648:SF27">
    <property type="entry name" value="RNA-DIRECTED DNA POLYMERASE"/>
    <property type="match status" value="1"/>
</dbReference>
<dbReference type="InterPro" id="IPR012337">
    <property type="entry name" value="RNaseH-like_sf"/>
</dbReference>
<dbReference type="Gene3D" id="4.10.60.10">
    <property type="entry name" value="Zinc finger, CCHC-type"/>
    <property type="match status" value="1"/>
</dbReference>
<dbReference type="GO" id="GO:0003676">
    <property type="term" value="F:nucleic acid binding"/>
    <property type="evidence" value="ECO:0007669"/>
    <property type="project" value="InterPro"/>
</dbReference>
<dbReference type="InterPro" id="IPR036875">
    <property type="entry name" value="Znf_CCHC_sf"/>
</dbReference>
<dbReference type="SUPFAM" id="SSF57756">
    <property type="entry name" value="Retrovirus zinc finger-like domains"/>
    <property type="match status" value="1"/>
</dbReference>
<dbReference type="PANTHER" id="PTHR42648">
    <property type="entry name" value="TRANSPOSASE, PUTATIVE-RELATED"/>
    <property type="match status" value="1"/>
</dbReference>
<sequence>MTEGSSVQVHEVKMLSLVKKLEDLKAGLDNDTYIDTTIKKFAPSVLVGEASTSKVKGKRAGRWKRKKGNAKAKTIVVAKDTKSSPIAPVRMGKGKRKMGTQQQSRANDICAHCREKGHWKRDYPNLSTIKVLQRSRKLSKDEVVLRLGDGKVVATEAVGIMNLVISDRVRLELKDCYFVPSMIKNIISIPLLDNAGFEFLINKNYFYLMKDVLIIYWIWHASLGHISQDRMKRVCGPLNTHARGGFSYFITFTDDHSRYGYVYLMRYKSEAFVRFKQFRFEVENQTGRKIKILRSDRGGEYLCDEFIDYLKENGNGPDTISIWHGKPSFYKYLRVWGSPAYVKRLVGDKLDSSSSLCSVLGKRFSSGYTASARVPQPPERYGFLGVISQLGNDP</sequence>
<dbReference type="SUPFAM" id="SSF53098">
    <property type="entry name" value="Ribonuclease H-like"/>
    <property type="match status" value="1"/>
</dbReference>
<dbReference type="EMBL" id="JACGWK010000054">
    <property type="protein sequence ID" value="KAL0307897.1"/>
    <property type="molecule type" value="Genomic_DNA"/>
</dbReference>
<reference evidence="2" key="1">
    <citation type="submission" date="2020-06" db="EMBL/GenBank/DDBJ databases">
        <authorList>
            <person name="Li T."/>
            <person name="Hu X."/>
            <person name="Zhang T."/>
            <person name="Song X."/>
            <person name="Zhang H."/>
            <person name="Dai N."/>
            <person name="Sheng W."/>
            <person name="Hou X."/>
            <person name="Wei L."/>
        </authorList>
    </citation>
    <scope>NUCLEOTIDE SEQUENCE</scope>
    <source>
        <strain evidence="2">G01</strain>
        <tissue evidence="2">Leaf</tissue>
    </source>
</reference>
<evidence type="ECO:0000256" key="1">
    <source>
        <dbReference type="SAM" id="MobiDB-lite"/>
    </source>
</evidence>
<dbReference type="AlphaFoldDB" id="A0AAW2KPG4"/>
<name>A0AAW2KPG4_9LAMI</name>
<organism evidence="2">
    <name type="scientific">Sesamum angustifolium</name>
    <dbReference type="NCBI Taxonomy" id="2727405"/>
    <lineage>
        <taxon>Eukaryota</taxon>
        <taxon>Viridiplantae</taxon>
        <taxon>Streptophyta</taxon>
        <taxon>Embryophyta</taxon>
        <taxon>Tracheophyta</taxon>
        <taxon>Spermatophyta</taxon>
        <taxon>Magnoliopsida</taxon>
        <taxon>eudicotyledons</taxon>
        <taxon>Gunneridae</taxon>
        <taxon>Pentapetalae</taxon>
        <taxon>asterids</taxon>
        <taxon>lamiids</taxon>
        <taxon>Lamiales</taxon>
        <taxon>Pedaliaceae</taxon>
        <taxon>Sesamum</taxon>
    </lineage>
</organism>